<keyword evidence="6" id="KW-0408">Iron</keyword>
<dbReference type="Gene3D" id="1.10.630.10">
    <property type="entry name" value="Cytochrome P450"/>
    <property type="match status" value="1"/>
</dbReference>
<dbReference type="EMBL" id="SWKV01000068">
    <property type="protein sequence ID" value="KAF3034422.1"/>
    <property type="molecule type" value="Genomic_DNA"/>
</dbReference>
<evidence type="ECO:0000256" key="4">
    <source>
        <dbReference type="ARBA" id="ARBA00022723"/>
    </source>
</evidence>
<evidence type="ECO:0008006" key="10">
    <source>
        <dbReference type="Google" id="ProtNLM"/>
    </source>
</evidence>
<dbReference type="GO" id="GO:0005506">
    <property type="term" value="F:iron ion binding"/>
    <property type="evidence" value="ECO:0007669"/>
    <property type="project" value="InterPro"/>
</dbReference>
<evidence type="ECO:0000256" key="1">
    <source>
        <dbReference type="ARBA" id="ARBA00001971"/>
    </source>
</evidence>
<dbReference type="GO" id="GO:0004497">
    <property type="term" value="F:monooxygenase activity"/>
    <property type="evidence" value="ECO:0007669"/>
    <property type="project" value="UniProtKB-KW"/>
</dbReference>
<dbReference type="GO" id="GO:0020037">
    <property type="term" value="F:heme binding"/>
    <property type="evidence" value="ECO:0007669"/>
    <property type="project" value="InterPro"/>
</dbReference>
<evidence type="ECO:0000313" key="8">
    <source>
        <dbReference type="EMBL" id="KAF3034422.1"/>
    </source>
</evidence>
<dbReference type="Proteomes" id="UP000758155">
    <property type="component" value="Unassembled WGS sequence"/>
</dbReference>
<dbReference type="PANTHER" id="PTHR46300">
    <property type="entry name" value="P450, PUTATIVE (EUROFUNG)-RELATED-RELATED"/>
    <property type="match status" value="1"/>
</dbReference>
<comment type="cofactor">
    <cofactor evidence="1">
        <name>heme</name>
        <dbReference type="ChEBI" id="CHEBI:30413"/>
    </cofactor>
</comment>
<keyword evidence="7" id="KW-0503">Monooxygenase</keyword>
<dbReference type="GO" id="GO:0016705">
    <property type="term" value="F:oxidoreductase activity, acting on paired donors, with incorporation or reduction of molecular oxygen"/>
    <property type="evidence" value="ECO:0007669"/>
    <property type="project" value="InterPro"/>
</dbReference>
<keyword evidence="3" id="KW-0349">Heme</keyword>
<dbReference type="InterPro" id="IPR036396">
    <property type="entry name" value="Cyt_P450_sf"/>
</dbReference>
<dbReference type="PANTHER" id="PTHR46300:SF7">
    <property type="entry name" value="P450, PUTATIVE (EUROFUNG)-RELATED"/>
    <property type="match status" value="1"/>
</dbReference>
<keyword evidence="9" id="KW-1185">Reference proteome</keyword>
<dbReference type="OrthoDB" id="2789670at2759"/>
<evidence type="ECO:0000256" key="5">
    <source>
        <dbReference type="ARBA" id="ARBA00023002"/>
    </source>
</evidence>
<name>A0A9P5BXC6_9PLEO</name>
<gene>
    <name evidence="8" type="ORF">E8E12_006375</name>
</gene>
<dbReference type="InterPro" id="IPR050364">
    <property type="entry name" value="Cytochrome_P450_fung"/>
</dbReference>
<accession>A0A9P5BXC6</accession>
<comment type="similarity">
    <text evidence="2">Belongs to the cytochrome P450 family.</text>
</comment>
<dbReference type="InterPro" id="IPR001128">
    <property type="entry name" value="Cyt_P450"/>
</dbReference>
<dbReference type="Pfam" id="PF00067">
    <property type="entry name" value="p450"/>
    <property type="match status" value="1"/>
</dbReference>
<organism evidence="8 9">
    <name type="scientific">Didymella heteroderae</name>
    <dbReference type="NCBI Taxonomy" id="1769908"/>
    <lineage>
        <taxon>Eukaryota</taxon>
        <taxon>Fungi</taxon>
        <taxon>Dikarya</taxon>
        <taxon>Ascomycota</taxon>
        <taxon>Pezizomycotina</taxon>
        <taxon>Dothideomycetes</taxon>
        <taxon>Pleosporomycetidae</taxon>
        <taxon>Pleosporales</taxon>
        <taxon>Pleosporineae</taxon>
        <taxon>Didymellaceae</taxon>
        <taxon>Didymella</taxon>
    </lineage>
</organism>
<evidence type="ECO:0000256" key="2">
    <source>
        <dbReference type="ARBA" id="ARBA00010617"/>
    </source>
</evidence>
<keyword evidence="4" id="KW-0479">Metal-binding</keyword>
<dbReference type="SUPFAM" id="SSF48264">
    <property type="entry name" value="Cytochrome P450"/>
    <property type="match status" value="1"/>
</dbReference>
<keyword evidence="5" id="KW-0560">Oxidoreductase</keyword>
<reference evidence="8" key="1">
    <citation type="submission" date="2019-04" db="EMBL/GenBank/DDBJ databases">
        <title>Sequencing of skin fungus with MAO and IRED activity.</title>
        <authorList>
            <person name="Marsaioli A.J."/>
            <person name="Bonatto J.M.C."/>
            <person name="Reis Junior O."/>
        </authorList>
    </citation>
    <scope>NUCLEOTIDE SEQUENCE</scope>
    <source>
        <strain evidence="8">28M1</strain>
    </source>
</reference>
<sequence>MSIQEDICRGYRIPKGAVLLANKWWFTHDLEVYPDPMSFRPERHLDTPGHKAEPDPRDFIFGYGRRIYPGRYVADHALYITIA</sequence>
<evidence type="ECO:0000256" key="7">
    <source>
        <dbReference type="ARBA" id="ARBA00023033"/>
    </source>
</evidence>
<evidence type="ECO:0000256" key="6">
    <source>
        <dbReference type="ARBA" id="ARBA00023004"/>
    </source>
</evidence>
<comment type="caution">
    <text evidence="8">The sequence shown here is derived from an EMBL/GenBank/DDBJ whole genome shotgun (WGS) entry which is preliminary data.</text>
</comment>
<evidence type="ECO:0000313" key="9">
    <source>
        <dbReference type="Proteomes" id="UP000758155"/>
    </source>
</evidence>
<proteinExistence type="inferred from homology"/>
<protein>
    <recommendedName>
        <fullName evidence="10">Cytochrome P450</fullName>
    </recommendedName>
</protein>
<dbReference type="AlphaFoldDB" id="A0A9P5BXC6"/>
<evidence type="ECO:0000256" key="3">
    <source>
        <dbReference type="ARBA" id="ARBA00022617"/>
    </source>
</evidence>